<dbReference type="EMBL" id="JH993010">
    <property type="protein sequence ID" value="EKX43387.1"/>
    <property type="molecule type" value="Genomic_DNA"/>
</dbReference>
<evidence type="ECO:0000313" key="5">
    <source>
        <dbReference type="Proteomes" id="UP000011087"/>
    </source>
</evidence>
<feature type="region of interest" description="Disordered" evidence="2">
    <location>
        <begin position="317"/>
        <end position="351"/>
    </location>
</feature>
<gene>
    <name evidence="3" type="ORF">GUITHDRAFT_140446</name>
</gene>
<dbReference type="AlphaFoldDB" id="L1J4Z5"/>
<keyword evidence="5" id="KW-1185">Reference proteome</keyword>
<reference evidence="5" key="2">
    <citation type="submission" date="2012-11" db="EMBL/GenBank/DDBJ databases">
        <authorList>
            <person name="Kuo A."/>
            <person name="Curtis B.A."/>
            <person name="Tanifuji G."/>
            <person name="Burki F."/>
            <person name="Gruber A."/>
            <person name="Irimia M."/>
            <person name="Maruyama S."/>
            <person name="Arias M.C."/>
            <person name="Ball S.G."/>
            <person name="Gile G.H."/>
            <person name="Hirakawa Y."/>
            <person name="Hopkins J.F."/>
            <person name="Rensing S.A."/>
            <person name="Schmutz J."/>
            <person name="Symeonidi A."/>
            <person name="Elias M."/>
            <person name="Eveleigh R.J."/>
            <person name="Herman E.K."/>
            <person name="Klute M.J."/>
            <person name="Nakayama T."/>
            <person name="Obornik M."/>
            <person name="Reyes-Prieto A."/>
            <person name="Armbrust E.V."/>
            <person name="Aves S.J."/>
            <person name="Beiko R.G."/>
            <person name="Coutinho P."/>
            <person name="Dacks J.B."/>
            <person name="Durnford D.G."/>
            <person name="Fast N.M."/>
            <person name="Green B.R."/>
            <person name="Grisdale C."/>
            <person name="Hempe F."/>
            <person name="Henrissat B."/>
            <person name="Hoppner M.P."/>
            <person name="Ishida K.-I."/>
            <person name="Kim E."/>
            <person name="Koreny L."/>
            <person name="Kroth P.G."/>
            <person name="Liu Y."/>
            <person name="Malik S.-B."/>
            <person name="Maier U.G."/>
            <person name="McRose D."/>
            <person name="Mock T."/>
            <person name="Neilson J.A."/>
            <person name="Onodera N.T."/>
            <person name="Poole A.M."/>
            <person name="Pritham E.J."/>
            <person name="Richards T.A."/>
            <person name="Rocap G."/>
            <person name="Roy S.W."/>
            <person name="Sarai C."/>
            <person name="Schaack S."/>
            <person name="Shirato S."/>
            <person name="Slamovits C.H."/>
            <person name="Spencer D.F."/>
            <person name="Suzuki S."/>
            <person name="Worden A.Z."/>
            <person name="Zauner S."/>
            <person name="Barry K."/>
            <person name="Bell C."/>
            <person name="Bharti A.K."/>
            <person name="Crow J.A."/>
            <person name="Grimwood J."/>
            <person name="Kramer R."/>
            <person name="Lindquist E."/>
            <person name="Lucas S."/>
            <person name="Salamov A."/>
            <person name="McFadden G.I."/>
            <person name="Lane C.E."/>
            <person name="Keeling P.J."/>
            <person name="Gray M.W."/>
            <person name="Grigoriev I.V."/>
            <person name="Archibald J.M."/>
        </authorList>
    </citation>
    <scope>NUCLEOTIDE SEQUENCE</scope>
    <source>
        <strain evidence="5">CCMP2712</strain>
    </source>
</reference>
<dbReference type="GeneID" id="17300085"/>
<organism evidence="3">
    <name type="scientific">Guillardia theta (strain CCMP2712)</name>
    <name type="common">Cryptophyte</name>
    <dbReference type="NCBI Taxonomy" id="905079"/>
    <lineage>
        <taxon>Eukaryota</taxon>
        <taxon>Cryptophyceae</taxon>
        <taxon>Pyrenomonadales</taxon>
        <taxon>Geminigeraceae</taxon>
        <taxon>Guillardia</taxon>
    </lineage>
</organism>
<feature type="compositionally biased region" description="Low complexity" evidence="2">
    <location>
        <begin position="444"/>
        <end position="465"/>
    </location>
</feature>
<sequence length="726" mass="80514">MDPTQPKPQLKVKEVIGALCKKIFQEIEKVNPQQAQLFKREVLTGGKTDIQQYLQLADQYVERYAMHMAPDVESVREMLPTQVRPAIRSQCPTKHRIMVQRPTAQLMRAIKAALLSLAARREATPSIAFSSPSPASRCRHLMAPIARGYNSKVPPSNEAPYSQGPCNQGPCSRETCIEALYRKGGGSREMCSKEGCREALYPREGYSRGLYNKGVYSRGACSRGLYREALYPREGYSRGLYNKGVYSRGACSRGLYREALYPRVGCSRELCEGRCLRLRQVHFRCKIRAERIKEPVSSQTRRRQPDILVCPPGAPSSYTSASNMPSVNRGAVPVTQTPVPGSGSVAPGALPAAPGGVARTMPVSYNTTSPSTSLSSSYDSTAIGLMSTVGIQKPVGGSTCTRQGTATVKSTDCKACKGKHVKHTCSKAKPISDSNRKPGQEYGTGSSPGSASSPAPMPLPSSSTSHMGLTGQMDVLGKRTRDGDYEDPMQVKRVKPDGMTAQPHDSNTIYKDQLHAKMQQVEEERMIFKARKKQQEDDLSSKKTKCEVCQSSFPHKATDHQFKKAGVVLLESIEQQAYYCMRYACEQRVKHVLSHLMSISRNRFDQLRNNKANLTGMVREQDVKEQAKQLLKQLEMQEESKKQEQSKKDQNFHSLANQTALLAVGRAGGSAGGGTSVSNAVRRIELRDILHLLERESRLRKSHIMYRAYMRFHEDHMRRIAANANA</sequence>
<feature type="coiled-coil region" evidence="1">
    <location>
        <begin position="617"/>
        <end position="647"/>
    </location>
</feature>
<dbReference type="PaxDb" id="55529-EKX43387"/>
<feature type="coiled-coil region" evidence="1">
    <location>
        <begin position="511"/>
        <end position="538"/>
    </location>
</feature>
<feature type="compositionally biased region" description="Polar residues" evidence="2">
    <location>
        <begin position="317"/>
        <end position="326"/>
    </location>
</feature>
<dbReference type="KEGG" id="gtt:GUITHDRAFT_140446"/>
<reference evidence="3 5" key="1">
    <citation type="journal article" date="2012" name="Nature">
        <title>Algal genomes reveal evolutionary mosaicism and the fate of nucleomorphs.</title>
        <authorList>
            <consortium name="DOE Joint Genome Institute"/>
            <person name="Curtis B.A."/>
            <person name="Tanifuji G."/>
            <person name="Burki F."/>
            <person name="Gruber A."/>
            <person name="Irimia M."/>
            <person name="Maruyama S."/>
            <person name="Arias M.C."/>
            <person name="Ball S.G."/>
            <person name="Gile G.H."/>
            <person name="Hirakawa Y."/>
            <person name="Hopkins J.F."/>
            <person name="Kuo A."/>
            <person name="Rensing S.A."/>
            <person name="Schmutz J."/>
            <person name="Symeonidi A."/>
            <person name="Elias M."/>
            <person name="Eveleigh R.J."/>
            <person name="Herman E.K."/>
            <person name="Klute M.J."/>
            <person name="Nakayama T."/>
            <person name="Obornik M."/>
            <person name="Reyes-Prieto A."/>
            <person name="Armbrust E.V."/>
            <person name="Aves S.J."/>
            <person name="Beiko R.G."/>
            <person name="Coutinho P."/>
            <person name="Dacks J.B."/>
            <person name="Durnford D.G."/>
            <person name="Fast N.M."/>
            <person name="Green B.R."/>
            <person name="Grisdale C.J."/>
            <person name="Hempel F."/>
            <person name="Henrissat B."/>
            <person name="Hoppner M.P."/>
            <person name="Ishida K."/>
            <person name="Kim E."/>
            <person name="Koreny L."/>
            <person name="Kroth P.G."/>
            <person name="Liu Y."/>
            <person name="Malik S.B."/>
            <person name="Maier U.G."/>
            <person name="McRose D."/>
            <person name="Mock T."/>
            <person name="Neilson J.A."/>
            <person name="Onodera N.T."/>
            <person name="Poole A.M."/>
            <person name="Pritham E.J."/>
            <person name="Richards T.A."/>
            <person name="Rocap G."/>
            <person name="Roy S.W."/>
            <person name="Sarai C."/>
            <person name="Schaack S."/>
            <person name="Shirato S."/>
            <person name="Slamovits C.H."/>
            <person name="Spencer D.F."/>
            <person name="Suzuki S."/>
            <person name="Worden A.Z."/>
            <person name="Zauner S."/>
            <person name="Barry K."/>
            <person name="Bell C."/>
            <person name="Bharti A.K."/>
            <person name="Crow J.A."/>
            <person name="Grimwood J."/>
            <person name="Kramer R."/>
            <person name="Lindquist E."/>
            <person name="Lucas S."/>
            <person name="Salamov A."/>
            <person name="McFadden G.I."/>
            <person name="Lane C.E."/>
            <person name="Keeling P.J."/>
            <person name="Gray M.W."/>
            <person name="Grigoriev I.V."/>
            <person name="Archibald J.M."/>
        </authorList>
    </citation>
    <scope>NUCLEOTIDE SEQUENCE</scope>
    <source>
        <strain evidence="3 5">CCMP2712</strain>
    </source>
</reference>
<dbReference type="EnsemblProtists" id="EKX43387">
    <property type="protein sequence ID" value="EKX43387"/>
    <property type="gene ID" value="GUITHDRAFT_140446"/>
</dbReference>
<feature type="region of interest" description="Disordered" evidence="2">
    <location>
        <begin position="424"/>
        <end position="469"/>
    </location>
</feature>
<dbReference type="RefSeq" id="XP_005830367.1">
    <property type="nucleotide sequence ID" value="XM_005830310.1"/>
</dbReference>
<evidence type="ECO:0000313" key="3">
    <source>
        <dbReference type="EMBL" id="EKX43387.1"/>
    </source>
</evidence>
<evidence type="ECO:0000313" key="4">
    <source>
        <dbReference type="EnsemblProtists" id="EKX43387"/>
    </source>
</evidence>
<accession>L1J4Z5</accession>
<reference evidence="4" key="3">
    <citation type="submission" date="2015-06" db="UniProtKB">
        <authorList>
            <consortium name="EnsemblProtists"/>
        </authorList>
    </citation>
    <scope>IDENTIFICATION</scope>
</reference>
<keyword evidence="1" id="KW-0175">Coiled coil</keyword>
<evidence type="ECO:0000256" key="2">
    <source>
        <dbReference type="SAM" id="MobiDB-lite"/>
    </source>
</evidence>
<dbReference type="HOGENOM" id="CLU_381520_0_0_1"/>
<evidence type="ECO:0000256" key="1">
    <source>
        <dbReference type="SAM" id="Coils"/>
    </source>
</evidence>
<protein>
    <submittedName>
        <fullName evidence="3 4">Uncharacterized protein</fullName>
    </submittedName>
</protein>
<proteinExistence type="predicted"/>
<dbReference type="Proteomes" id="UP000011087">
    <property type="component" value="Unassembled WGS sequence"/>
</dbReference>
<feature type="compositionally biased region" description="Low complexity" evidence="2">
    <location>
        <begin position="340"/>
        <end position="351"/>
    </location>
</feature>
<dbReference type="STRING" id="905079.L1J4Z5"/>
<name>L1J4Z5_GUITC</name>